<protein>
    <submittedName>
        <fullName evidence="2">Uncharacterized protein</fullName>
    </submittedName>
</protein>
<evidence type="ECO:0000313" key="3">
    <source>
        <dbReference type="Proteomes" id="UP000253551"/>
    </source>
</evidence>
<evidence type="ECO:0000256" key="1">
    <source>
        <dbReference type="SAM" id="MobiDB-lite"/>
    </source>
</evidence>
<comment type="caution">
    <text evidence="2">The sequence shown here is derived from an EMBL/GenBank/DDBJ whole genome shotgun (WGS) entry which is preliminary data.</text>
</comment>
<dbReference type="SUPFAM" id="SSF56300">
    <property type="entry name" value="Metallo-dependent phosphatases"/>
    <property type="match status" value="1"/>
</dbReference>
<dbReference type="OrthoDB" id="5593063at2759"/>
<sequence>MLMVEENNTLPMDRKQVIRRKVMAIGKISRVYSVLKENPEMVNQLKTLSINGKIPVGVLTQGEQGMREALTTYTKTKITKEQKDSHTLYNHPTPNHKITTSGREGHSL</sequence>
<name>A0A367KTI3_RHIST</name>
<feature type="region of interest" description="Disordered" evidence="1">
    <location>
        <begin position="81"/>
        <end position="108"/>
    </location>
</feature>
<dbReference type="InterPro" id="IPR029052">
    <property type="entry name" value="Metallo-depent_PP-like"/>
</dbReference>
<dbReference type="EMBL" id="PJQM01000372">
    <property type="protein sequence ID" value="RCI05505.1"/>
    <property type="molecule type" value="Genomic_DNA"/>
</dbReference>
<dbReference type="STRING" id="4846.A0A367KTI3"/>
<evidence type="ECO:0000313" key="2">
    <source>
        <dbReference type="EMBL" id="RCI05505.1"/>
    </source>
</evidence>
<gene>
    <name evidence="2" type="ORF">CU098_013464</name>
</gene>
<proteinExistence type="predicted"/>
<dbReference type="AlphaFoldDB" id="A0A367KTI3"/>
<keyword evidence="3" id="KW-1185">Reference proteome</keyword>
<reference evidence="2 3" key="1">
    <citation type="journal article" date="2018" name="G3 (Bethesda)">
        <title>Phylogenetic and Phylogenomic Definition of Rhizopus Species.</title>
        <authorList>
            <person name="Gryganskyi A.P."/>
            <person name="Golan J."/>
            <person name="Dolatabadi S."/>
            <person name="Mondo S."/>
            <person name="Robb S."/>
            <person name="Idnurm A."/>
            <person name="Muszewska A."/>
            <person name="Steczkiewicz K."/>
            <person name="Masonjones S."/>
            <person name="Liao H.L."/>
            <person name="Gajdeczka M.T."/>
            <person name="Anike F."/>
            <person name="Vuek A."/>
            <person name="Anishchenko I.M."/>
            <person name="Voigt K."/>
            <person name="de Hoog G.S."/>
            <person name="Smith M.E."/>
            <person name="Heitman J."/>
            <person name="Vilgalys R."/>
            <person name="Stajich J.E."/>
        </authorList>
    </citation>
    <scope>NUCLEOTIDE SEQUENCE [LARGE SCALE GENOMIC DNA]</scope>
    <source>
        <strain evidence="2 3">LSU 92-RS-03</strain>
    </source>
</reference>
<dbReference type="Proteomes" id="UP000253551">
    <property type="component" value="Unassembled WGS sequence"/>
</dbReference>
<organism evidence="2 3">
    <name type="scientific">Rhizopus stolonifer</name>
    <name type="common">Rhizopus nigricans</name>
    <dbReference type="NCBI Taxonomy" id="4846"/>
    <lineage>
        <taxon>Eukaryota</taxon>
        <taxon>Fungi</taxon>
        <taxon>Fungi incertae sedis</taxon>
        <taxon>Mucoromycota</taxon>
        <taxon>Mucoromycotina</taxon>
        <taxon>Mucoromycetes</taxon>
        <taxon>Mucorales</taxon>
        <taxon>Mucorineae</taxon>
        <taxon>Rhizopodaceae</taxon>
        <taxon>Rhizopus</taxon>
    </lineage>
</organism>
<feature type="compositionally biased region" description="Polar residues" evidence="1">
    <location>
        <begin position="87"/>
        <end position="102"/>
    </location>
</feature>
<accession>A0A367KTI3</accession>